<sequence length="206" mass="21608">MSGRRALYALLGLAALAGVLIELGNAVAEGGDGERLIRLFSYFTIQSNLLVVLSSALLVARPAGGGRVQAVIQLDALLCILVTGVVYHTVLAGEAAQLTPSGQVANLLLHTVSPVGAVLVWLLAGPRPRWTWSSVGWSVVYPLAWVAYTFLRGAAVGWYPYPFLDVGELGLAVALRNTAVVAVVFLVLAVLARGVERLLPATPAAD</sequence>
<keyword evidence="1" id="KW-1133">Transmembrane helix</keyword>
<proteinExistence type="predicted"/>
<feature type="transmembrane region" description="Helical" evidence="1">
    <location>
        <begin position="72"/>
        <end position="92"/>
    </location>
</feature>
<dbReference type="Proteomes" id="UP000581206">
    <property type="component" value="Unassembled WGS sequence"/>
</dbReference>
<accession>A0A7X6QZ31</accession>
<keyword evidence="3" id="KW-1185">Reference proteome</keyword>
<evidence type="ECO:0000256" key="1">
    <source>
        <dbReference type="SAM" id="Phobius"/>
    </source>
</evidence>
<dbReference type="AlphaFoldDB" id="A0A7X6QZ31"/>
<dbReference type="NCBIfam" id="NF038065">
    <property type="entry name" value="Pr6Pr"/>
    <property type="match status" value="1"/>
</dbReference>
<feature type="transmembrane region" description="Helical" evidence="1">
    <location>
        <begin position="36"/>
        <end position="60"/>
    </location>
</feature>
<feature type="transmembrane region" description="Helical" evidence="1">
    <location>
        <begin position="104"/>
        <end position="123"/>
    </location>
</feature>
<keyword evidence="1" id="KW-0472">Membrane</keyword>
<organism evidence="2 3">
    <name type="scientific">Cellulomonas denverensis</name>
    <dbReference type="NCBI Taxonomy" id="264297"/>
    <lineage>
        <taxon>Bacteria</taxon>
        <taxon>Bacillati</taxon>
        <taxon>Actinomycetota</taxon>
        <taxon>Actinomycetes</taxon>
        <taxon>Micrococcales</taxon>
        <taxon>Cellulomonadaceae</taxon>
        <taxon>Cellulomonas</taxon>
    </lineage>
</organism>
<evidence type="ECO:0000313" key="2">
    <source>
        <dbReference type="EMBL" id="NKY22687.1"/>
    </source>
</evidence>
<feature type="transmembrane region" description="Helical" evidence="1">
    <location>
        <begin position="171"/>
        <end position="192"/>
    </location>
</feature>
<reference evidence="2 3" key="1">
    <citation type="submission" date="2020-04" db="EMBL/GenBank/DDBJ databases">
        <title>MicrobeNet Type strains.</title>
        <authorList>
            <person name="Nicholson A.C."/>
        </authorList>
    </citation>
    <scope>NUCLEOTIDE SEQUENCE [LARGE SCALE GENOMIC DNA]</scope>
    <source>
        <strain evidence="2 3">ATCC BAA-788</strain>
    </source>
</reference>
<protein>
    <submittedName>
        <fullName evidence="2">Pr6Pr family membrane protein</fullName>
    </submittedName>
</protein>
<name>A0A7X6QZ31_9CELL</name>
<comment type="caution">
    <text evidence="2">The sequence shown here is derived from an EMBL/GenBank/DDBJ whole genome shotgun (WGS) entry which is preliminary data.</text>
</comment>
<gene>
    <name evidence="2" type="ORF">HGA03_08405</name>
</gene>
<feature type="transmembrane region" description="Helical" evidence="1">
    <location>
        <begin position="130"/>
        <end position="151"/>
    </location>
</feature>
<dbReference type="InterPro" id="IPR049713">
    <property type="entry name" value="Pr6Pr-like"/>
</dbReference>
<evidence type="ECO:0000313" key="3">
    <source>
        <dbReference type="Proteomes" id="UP000581206"/>
    </source>
</evidence>
<dbReference type="EMBL" id="JAAXOX010000003">
    <property type="protein sequence ID" value="NKY22687.1"/>
    <property type="molecule type" value="Genomic_DNA"/>
</dbReference>
<keyword evidence="1" id="KW-0812">Transmembrane</keyword>